<gene>
    <name evidence="2" type="ORF">ACFFOL_04120</name>
</gene>
<dbReference type="Proteomes" id="UP001589595">
    <property type="component" value="Unassembled WGS sequence"/>
</dbReference>
<dbReference type="Pfam" id="PF01590">
    <property type="entry name" value="GAF"/>
    <property type="match status" value="1"/>
</dbReference>
<evidence type="ECO:0000259" key="1">
    <source>
        <dbReference type="Pfam" id="PF01590"/>
    </source>
</evidence>
<dbReference type="InterPro" id="IPR003018">
    <property type="entry name" value="GAF"/>
</dbReference>
<dbReference type="GeneID" id="67211520"/>
<dbReference type="RefSeq" id="WP_222921396.1">
    <property type="nucleotide sequence ID" value="NZ_CP082286.1"/>
</dbReference>
<keyword evidence="3" id="KW-1185">Reference proteome</keyword>
<evidence type="ECO:0000313" key="2">
    <source>
        <dbReference type="EMBL" id="MFB9823374.1"/>
    </source>
</evidence>
<comment type="caution">
    <text evidence="2">The sequence shown here is derived from an EMBL/GenBank/DDBJ whole genome shotgun (WGS) entry which is preliminary data.</text>
</comment>
<reference evidence="2" key="1">
    <citation type="submission" date="2024-09" db="EMBL/GenBank/DDBJ databases">
        <authorList>
            <person name="Sun Q."/>
        </authorList>
    </citation>
    <scope>NUCLEOTIDE SEQUENCE [LARGE SCALE GENOMIC DNA]</scope>
    <source>
        <strain evidence="2">JCM 31273</strain>
    </source>
</reference>
<dbReference type="Gene3D" id="3.30.450.40">
    <property type="match status" value="1"/>
</dbReference>
<protein>
    <submittedName>
        <fullName evidence="2">GAF domain-containing protein</fullName>
    </submittedName>
</protein>
<feature type="domain" description="GAF" evidence="1">
    <location>
        <begin position="25"/>
        <end position="161"/>
    </location>
</feature>
<name>A0ABD5MKK8_9EURY</name>
<dbReference type="AlphaFoldDB" id="A0ABD5MKK8"/>
<evidence type="ECO:0000313" key="3">
    <source>
        <dbReference type="Proteomes" id="UP001589595"/>
    </source>
</evidence>
<dbReference type="EMBL" id="JBHMAJ010000002">
    <property type="protein sequence ID" value="MFB9823374.1"/>
    <property type="molecule type" value="Genomic_DNA"/>
</dbReference>
<organism evidence="2 3">
    <name type="scientific">Halobaculum roseum</name>
    <dbReference type="NCBI Taxonomy" id="2175149"/>
    <lineage>
        <taxon>Archaea</taxon>
        <taxon>Methanobacteriati</taxon>
        <taxon>Methanobacteriota</taxon>
        <taxon>Stenosarchaea group</taxon>
        <taxon>Halobacteria</taxon>
        <taxon>Halobacteriales</taxon>
        <taxon>Haloferacaceae</taxon>
        <taxon>Halobaculum</taxon>
    </lineage>
</organism>
<sequence>MAEFEVREDDTPLGKFVYDGFAEKFQPRFDEIADATGLDSVLFIRSTPTHTRIVCTAGPYAETYVKGAKGTKSVNEGEHEAYCERVHNTGEELYIPDAEVDEEWVGADEFDAFGLRSYYGVPVRYGDDVVGTVCALDEDVYDFEEGDPSALDMLRAVRDDIEADIESHFE</sequence>
<accession>A0ABD5MKK8</accession>
<dbReference type="InterPro" id="IPR029016">
    <property type="entry name" value="GAF-like_dom_sf"/>
</dbReference>
<dbReference type="SUPFAM" id="SSF55781">
    <property type="entry name" value="GAF domain-like"/>
    <property type="match status" value="1"/>
</dbReference>
<proteinExistence type="predicted"/>